<reference evidence="1 2" key="1">
    <citation type="submission" date="2016-10" db="EMBL/GenBank/DDBJ databases">
        <authorList>
            <person name="de Groot N.N."/>
        </authorList>
    </citation>
    <scope>NUCLEOTIDE SEQUENCE [LARGE SCALE GENOMIC DNA]</scope>
    <source>
        <strain evidence="1 2">DSM 19886</strain>
    </source>
</reference>
<proteinExistence type="predicted"/>
<organism evidence="1 2">
    <name type="scientific">Kriegella aquimaris</name>
    <dbReference type="NCBI Taxonomy" id="192904"/>
    <lineage>
        <taxon>Bacteria</taxon>
        <taxon>Pseudomonadati</taxon>
        <taxon>Bacteroidota</taxon>
        <taxon>Flavobacteriia</taxon>
        <taxon>Flavobacteriales</taxon>
        <taxon>Flavobacteriaceae</taxon>
        <taxon>Kriegella</taxon>
    </lineage>
</organism>
<keyword evidence="2" id="KW-1185">Reference proteome</keyword>
<dbReference type="RefSeq" id="WP_089888067.1">
    <property type="nucleotide sequence ID" value="NZ_FNGV01000003.1"/>
</dbReference>
<accession>A0A1G9P2F5</accession>
<sequence length="171" mass="18708">MARFVFFSFLVLLTSCNDGDLQIETLDFDTITTIGTCQTVDVSTANVLFKINDDEALILELSSGLLTNEIVTDDKVSLVTASGPSKVIYRIFSGTVTNNYFCDDIPLTEPTVIEEIIAEQGEILVTTATTDEKTYVHTLKLSNISFVTGNNTRITNLSINNFGTVSTTKTE</sequence>
<evidence type="ECO:0000313" key="2">
    <source>
        <dbReference type="Proteomes" id="UP000199440"/>
    </source>
</evidence>
<protein>
    <submittedName>
        <fullName evidence="1">Uncharacterized protein</fullName>
    </submittedName>
</protein>
<dbReference type="EMBL" id="FNGV01000003">
    <property type="protein sequence ID" value="SDL92839.1"/>
    <property type="molecule type" value="Genomic_DNA"/>
</dbReference>
<evidence type="ECO:0000313" key="1">
    <source>
        <dbReference type="EMBL" id="SDL92839.1"/>
    </source>
</evidence>
<gene>
    <name evidence="1" type="ORF">SAMN04488514_103415</name>
</gene>
<dbReference type="Proteomes" id="UP000199440">
    <property type="component" value="Unassembled WGS sequence"/>
</dbReference>
<dbReference type="OrthoDB" id="1417969at2"/>
<name>A0A1G9P2F5_9FLAO</name>
<dbReference type="AlphaFoldDB" id="A0A1G9P2F5"/>
<dbReference type="STRING" id="192904.SAMN04488514_103415"/>
<dbReference type="PROSITE" id="PS51257">
    <property type="entry name" value="PROKAR_LIPOPROTEIN"/>
    <property type="match status" value="1"/>
</dbReference>